<dbReference type="InterPro" id="IPR001727">
    <property type="entry name" value="GDT1-like"/>
</dbReference>
<evidence type="ECO:0000256" key="1">
    <source>
        <dbReference type="ARBA" id="ARBA00004141"/>
    </source>
</evidence>
<feature type="region of interest" description="Disordered" evidence="7">
    <location>
        <begin position="126"/>
        <end position="162"/>
    </location>
</feature>
<dbReference type="Proteomes" id="UP001527925">
    <property type="component" value="Unassembled WGS sequence"/>
</dbReference>
<keyword evidence="5 6" id="KW-0472">Membrane</keyword>
<gene>
    <name evidence="8" type="primary">GDT1</name>
    <name evidence="8" type="ORF">HK105_206590</name>
</gene>
<dbReference type="Pfam" id="PF01169">
    <property type="entry name" value="GDT1"/>
    <property type="match status" value="2"/>
</dbReference>
<feature type="transmembrane region" description="Helical" evidence="6">
    <location>
        <begin position="269"/>
        <end position="289"/>
    </location>
</feature>
<keyword evidence="4 6" id="KW-1133">Transmembrane helix</keyword>
<organism evidence="8 9">
    <name type="scientific">Polyrhizophydium stewartii</name>
    <dbReference type="NCBI Taxonomy" id="2732419"/>
    <lineage>
        <taxon>Eukaryota</taxon>
        <taxon>Fungi</taxon>
        <taxon>Fungi incertae sedis</taxon>
        <taxon>Chytridiomycota</taxon>
        <taxon>Chytridiomycota incertae sedis</taxon>
        <taxon>Chytridiomycetes</taxon>
        <taxon>Rhizophydiales</taxon>
        <taxon>Rhizophydiales incertae sedis</taxon>
        <taxon>Polyrhizophydium</taxon>
    </lineage>
</organism>
<comment type="similarity">
    <text evidence="2 6">Belongs to the GDT1 family.</text>
</comment>
<evidence type="ECO:0000256" key="3">
    <source>
        <dbReference type="ARBA" id="ARBA00022692"/>
    </source>
</evidence>
<feature type="transmembrane region" description="Helical" evidence="6">
    <location>
        <begin position="194"/>
        <end position="215"/>
    </location>
</feature>
<reference evidence="8 9" key="1">
    <citation type="submission" date="2023-09" db="EMBL/GenBank/DDBJ databases">
        <title>Pangenome analysis of Batrachochytrium dendrobatidis and related Chytrids.</title>
        <authorList>
            <person name="Yacoub M.N."/>
            <person name="Stajich J.E."/>
            <person name="James T.Y."/>
        </authorList>
    </citation>
    <scope>NUCLEOTIDE SEQUENCE [LARGE SCALE GENOMIC DNA]</scope>
    <source>
        <strain evidence="8 9">JEL0888</strain>
    </source>
</reference>
<dbReference type="PANTHER" id="PTHR12608:SF1">
    <property type="entry name" value="TRANSMEMBRANE PROTEIN 165"/>
    <property type="match status" value="1"/>
</dbReference>
<protein>
    <recommendedName>
        <fullName evidence="6">GDT1 family protein</fullName>
    </recommendedName>
</protein>
<keyword evidence="9" id="KW-1185">Reference proteome</keyword>
<dbReference type="PANTHER" id="PTHR12608">
    <property type="entry name" value="TRANSMEMBRANE PROTEIN HTP-1 RELATED"/>
    <property type="match status" value="1"/>
</dbReference>
<evidence type="ECO:0000313" key="8">
    <source>
        <dbReference type="EMBL" id="KAL2913856.1"/>
    </source>
</evidence>
<sequence length="296" mass="31667">MTAAQPHAAHAAAAASPAAAETQDHDRVQGFLMSLLVILVSEIGDKTFLIAAVLAMRNPRALIFSAAMSALLLMTLLSALMGQVLPNLLSKQYTQILASALFIVFGLRLLREGWLMSGNEGQEELEEVTQELAGSGQKEKDDDIEKNAAGADKPKDKEKLLSEAESSTTAAAAAGNPGMKPFLVRLWVSLSDRFRSAAGVFFSPVWIQAFVLTFVAEWGDRSQIATVALAGAEDFWWVSLGCILGHAVCSCIAVIGGRMLAARISVKSVTIIGAVMFVLCGVVGLWEFVAENYYDD</sequence>
<comment type="caution">
    <text evidence="8">The sequence shown here is derived from an EMBL/GenBank/DDBJ whole genome shotgun (WGS) entry which is preliminary data.</text>
</comment>
<feature type="transmembrane region" description="Helical" evidence="6">
    <location>
        <begin position="93"/>
        <end position="110"/>
    </location>
</feature>
<dbReference type="PROSITE" id="PS01214">
    <property type="entry name" value="UPF0016"/>
    <property type="match status" value="1"/>
</dbReference>
<name>A0ABR4N2W2_9FUNG</name>
<evidence type="ECO:0000313" key="9">
    <source>
        <dbReference type="Proteomes" id="UP001527925"/>
    </source>
</evidence>
<feature type="transmembrane region" description="Helical" evidence="6">
    <location>
        <begin position="61"/>
        <end position="81"/>
    </location>
</feature>
<evidence type="ECO:0000256" key="7">
    <source>
        <dbReference type="SAM" id="MobiDB-lite"/>
    </source>
</evidence>
<evidence type="ECO:0000256" key="6">
    <source>
        <dbReference type="RuleBase" id="RU365102"/>
    </source>
</evidence>
<comment type="subcellular location">
    <subcellularLocation>
        <location evidence="1 6">Membrane</location>
        <topology evidence="1 6">Multi-pass membrane protein</topology>
    </subcellularLocation>
</comment>
<dbReference type="EMBL" id="JADGIZ020000040">
    <property type="protein sequence ID" value="KAL2913856.1"/>
    <property type="molecule type" value="Genomic_DNA"/>
</dbReference>
<feature type="compositionally biased region" description="Basic and acidic residues" evidence="7">
    <location>
        <begin position="137"/>
        <end position="162"/>
    </location>
</feature>
<evidence type="ECO:0000256" key="4">
    <source>
        <dbReference type="ARBA" id="ARBA00022989"/>
    </source>
</evidence>
<proteinExistence type="inferred from homology"/>
<evidence type="ECO:0000256" key="2">
    <source>
        <dbReference type="ARBA" id="ARBA00009190"/>
    </source>
</evidence>
<keyword evidence="3 6" id="KW-0812">Transmembrane</keyword>
<dbReference type="InterPro" id="IPR049555">
    <property type="entry name" value="GDT1-like_CS"/>
</dbReference>
<feature type="transmembrane region" description="Helical" evidence="6">
    <location>
        <begin position="235"/>
        <end position="257"/>
    </location>
</feature>
<feature type="transmembrane region" description="Helical" evidence="6">
    <location>
        <begin position="30"/>
        <end position="54"/>
    </location>
</feature>
<accession>A0ABR4N2W2</accession>
<evidence type="ECO:0000256" key="5">
    <source>
        <dbReference type="ARBA" id="ARBA00023136"/>
    </source>
</evidence>